<feature type="domain" description="Tf2-1-like SH3-like" evidence="1">
    <location>
        <begin position="98"/>
        <end position="148"/>
    </location>
</feature>
<organism evidence="2 3">
    <name type="scientific">Tanacetum coccineum</name>
    <dbReference type="NCBI Taxonomy" id="301880"/>
    <lineage>
        <taxon>Eukaryota</taxon>
        <taxon>Viridiplantae</taxon>
        <taxon>Streptophyta</taxon>
        <taxon>Embryophyta</taxon>
        <taxon>Tracheophyta</taxon>
        <taxon>Spermatophyta</taxon>
        <taxon>Magnoliopsida</taxon>
        <taxon>eudicotyledons</taxon>
        <taxon>Gunneridae</taxon>
        <taxon>Pentapetalae</taxon>
        <taxon>asterids</taxon>
        <taxon>campanulids</taxon>
        <taxon>Asterales</taxon>
        <taxon>Asteraceae</taxon>
        <taxon>Asteroideae</taxon>
        <taxon>Anthemideae</taxon>
        <taxon>Anthemidinae</taxon>
        <taxon>Tanacetum</taxon>
    </lineage>
</organism>
<dbReference type="InterPro" id="IPR056924">
    <property type="entry name" value="SH3_Tf2-1"/>
</dbReference>
<dbReference type="Proteomes" id="UP001151760">
    <property type="component" value="Unassembled WGS sequence"/>
</dbReference>
<dbReference type="Gene3D" id="3.30.420.10">
    <property type="entry name" value="Ribonuclease H-like superfamily/Ribonuclease H"/>
    <property type="match status" value="1"/>
</dbReference>
<evidence type="ECO:0000313" key="2">
    <source>
        <dbReference type="EMBL" id="GJU05070.1"/>
    </source>
</evidence>
<reference evidence="2" key="2">
    <citation type="submission" date="2022-01" db="EMBL/GenBank/DDBJ databases">
        <authorList>
            <person name="Yamashiro T."/>
            <person name="Shiraishi A."/>
            <person name="Satake H."/>
            <person name="Nakayama K."/>
        </authorList>
    </citation>
    <scope>NUCLEOTIDE SEQUENCE</scope>
</reference>
<dbReference type="InterPro" id="IPR016197">
    <property type="entry name" value="Chromo-like_dom_sf"/>
</dbReference>
<protein>
    <submittedName>
        <fullName evidence="2">Retrotransposable element Tf2</fullName>
    </submittedName>
</protein>
<accession>A0ABQ5IXW6</accession>
<gene>
    <name evidence="2" type="ORF">Tco_1121500</name>
</gene>
<reference evidence="2" key="1">
    <citation type="journal article" date="2022" name="Int. J. Mol. Sci.">
        <title>Draft Genome of Tanacetum Coccineum: Genomic Comparison of Closely Related Tanacetum-Family Plants.</title>
        <authorList>
            <person name="Yamashiro T."/>
            <person name="Shiraishi A."/>
            <person name="Nakayama K."/>
            <person name="Satake H."/>
        </authorList>
    </citation>
    <scope>NUCLEOTIDE SEQUENCE</scope>
</reference>
<sequence>MSGEKPKEWVKWLPLAEFWYNTNFHTAISTTPYEALYFQTPPIHIPYVSGESKVESVDRTLRIRESVMQMLKFHLTRAQDRMQNQANKHMTNRHFEVGDWVYLKLQPHRQVSIRQGQQHKLSSKYHGPFQVEERIGEVAYKLQLPNHSLVIEDGTLEYKPMAILERRLGKLNNKPVLYVLTQWVGRPIEEATWEVYGDLITRFLEFDKVP</sequence>
<name>A0ABQ5IXW6_9ASTR</name>
<dbReference type="PANTHER" id="PTHR46148">
    <property type="entry name" value="CHROMO DOMAIN-CONTAINING PROTEIN"/>
    <property type="match status" value="1"/>
</dbReference>
<dbReference type="InterPro" id="IPR036397">
    <property type="entry name" value="RNaseH_sf"/>
</dbReference>
<evidence type="ECO:0000259" key="1">
    <source>
        <dbReference type="Pfam" id="PF24626"/>
    </source>
</evidence>
<dbReference type="Pfam" id="PF24626">
    <property type="entry name" value="SH3_Tf2-1"/>
    <property type="match status" value="1"/>
</dbReference>
<evidence type="ECO:0000313" key="3">
    <source>
        <dbReference type="Proteomes" id="UP001151760"/>
    </source>
</evidence>
<dbReference type="EMBL" id="BQNB010021313">
    <property type="protein sequence ID" value="GJU05070.1"/>
    <property type="molecule type" value="Genomic_DNA"/>
</dbReference>
<comment type="caution">
    <text evidence="2">The sequence shown here is derived from an EMBL/GenBank/DDBJ whole genome shotgun (WGS) entry which is preliminary data.</text>
</comment>
<proteinExistence type="predicted"/>
<dbReference type="PANTHER" id="PTHR46148:SF55">
    <property type="match status" value="1"/>
</dbReference>
<dbReference type="SUPFAM" id="SSF54160">
    <property type="entry name" value="Chromo domain-like"/>
    <property type="match status" value="1"/>
</dbReference>
<keyword evidence="3" id="KW-1185">Reference proteome</keyword>